<proteinExistence type="predicted"/>
<sequence length="69" mass="7897">MGFSTKENLTNVITLHNKVISGTEFNKYSTCYRIIDMINGVLQEFEIDPQSDVRLAISACDLRTSYEYV</sequence>
<keyword evidence="1" id="KW-1185">Reference proteome</keyword>
<dbReference type="WBParaSite" id="nRc.2.0.1.t25170-RA">
    <property type="protein sequence ID" value="nRc.2.0.1.t25170-RA"/>
    <property type="gene ID" value="nRc.2.0.1.g25170"/>
</dbReference>
<dbReference type="Proteomes" id="UP000887565">
    <property type="component" value="Unplaced"/>
</dbReference>
<name>A0A915JF66_ROMCU</name>
<organism evidence="1 2">
    <name type="scientific">Romanomermis culicivorax</name>
    <name type="common">Nematode worm</name>
    <dbReference type="NCBI Taxonomy" id="13658"/>
    <lineage>
        <taxon>Eukaryota</taxon>
        <taxon>Metazoa</taxon>
        <taxon>Ecdysozoa</taxon>
        <taxon>Nematoda</taxon>
        <taxon>Enoplea</taxon>
        <taxon>Dorylaimia</taxon>
        <taxon>Mermithida</taxon>
        <taxon>Mermithoidea</taxon>
        <taxon>Mermithidae</taxon>
        <taxon>Romanomermis</taxon>
    </lineage>
</organism>
<protein>
    <submittedName>
        <fullName evidence="2">Uncharacterized protein</fullName>
    </submittedName>
</protein>
<accession>A0A915JF66</accession>
<evidence type="ECO:0000313" key="1">
    <source>
        <dbReference type="Proteomes" id="UP000887565"/>
    </source>
</evidence>
<reference evidence="2" key="1">
    <citation type="submission" date="2022-11" db="UniProtKB">
        <authorList>
            <consortium name="WormBaseParasite"/>
        </authorList>
    </citation>
    <scope>IDENTIFICATION</scope>
</reference>
<evidence type="ECO:0000313" key="2">
    <source>
        <dbReference type="WBParaSite" id="nRc.2.0.1.t25170-RA"/>
    </source>
</evidence>
<dbReference type="AlphaFoldDB" id="A0A915JF66"/>